<feature type="chain" id="PRO_5043758706" evidence="2">
    <location>
        <begin position="25"/>
        <end position="317"/>
    </location>
</feature>
<name>A0A6M7TBW0_9HYPH</name>
<organism evidence="3 4">
    <name type="scientific">Mesorhizobium jarvisii</name>
    <dbReference type="NCBI Taxonomy" id="1777867"/>
    <lineage>
        <taxon>Bacteria</taxon>
        <taxon>Pseudomonadati</taxon>
        <taxon>Pseudomonadota</taxon>
        <taxon>Alphaproteobacteria</taxon>
        <taxon>Hyphomicrobiales</taxon>
        <taxon>Phyllobacteriaceae</taxon>
        <taxon>Mesorhizobium</taxon>
    </lineage>
</organism>
<proteinExistence type="predicted"/>
<evidence type="ECO:0000313" key="3">
    <source>
        <dbReference type="EMBL" id="RJT35382.1"/>
    </source>
</evidence>
<gene>
    <name evidence="3" type="ORF">D3242_07800</name>
</gene>
<feature type="region of interest" description="Disordered" evidence="1">
    <location>
        <begin position="30"/>
        <end position="64"/>
    </location>
</feature>
<comment type="caution">
    <text evidence="3">The sequence shown here is derived from an EMBL/GenBank/DDBJ whole genome shotgun (WGS) entry which is preliminary data.</text>
</comment>
<evidence type="ECO:0000256" key="1">
    <source>
        <dbReference type="SAM" id="MobiDB-lite"/>
    </source>
</evidence>
<dbReference type="AlphaFoldDB" id="A0A6M7TBW0"/>
<evidence type="ECO:0000256" key="2">
    <source>
        <dbReference type="SAM" id="SignalP"/>
    </source>
</evidence>
<protein>
    <submittedName>
        <fullName evidence="3">Uncharacterized protein</fullName>
    </submittedName>
</protein>
<keyword evidence="4" id="KW-1185">Reference proteome</keyword>
<feature type="compositionally biased region" description="Low complexity" evidence="1">
    <location>
        <begin position="30"/>
        <end position="47"/>
    </location>
</feature>
<dbReference type="Proteomes" id="UP000275530">
    <property type="component" value="Unassembled WGS sequence"/>
</dbReference>
<sequence length="317" mass="33076">MARSLLAGVCGLALVVVPAASAFAQTQTPAAQQTPAAAQKPAEQPATDQGSSNTSDAAPADDDKQAPIAFEGGQLTITQPEQDGEKVLAYDGKQLASNYDVFFDKIVKIGDVNVALVDVGDGGNQCGPAKVIVWKPKDGEIKTTTVEQDECGAPPAAISDSAIYFVPYLLPGDQKPALQWSPTEGLTTSGNLAYTPEPGTDWKDIDPSKYDNIIDAFHNEAVYKAAKALLGDTMPDMATSLLVGGGTEKTASGAFYATGCVPHDCGGNDGFMAVDPAKHTVYFSRRGDDGAPAAWPPLKDWPDDIKKALDDAQASGN</sequence>
<dbReference type="EMBL" id="QZXA01000003">
    <property type="protein sequence ID" value="RJT35382.1"/>
    <property type="molecule type" value="Genomic_DNA"/>
</dbReference>
<dbReference type="RefSeq" id="WP_038650692.1">
    <property type="nucleotide sequence ID" value="NZ_CP033507.1"/>
</dbReference>
<evidence type="ECO:0000313" key="4">
    <source>
        <dbReference type="Proteomes" id="UP000275530"/>
    </source>
</evidence>
<accession>A0A6M7TBW0</accession>
<feature type="signal peptide" evidence="2">
    <location>
        <begin position="1"/>
        <end position="24"/>
    </location>
</feature>
<keyword evidence="2" id="KW-0732">Signal</keyword>
<reference evidence="3 4" key="1">
    <citation type="submission" date="2018-09" db="EMBL/GenBank/DDBJ databases">
        <title>Mesorhizobium carmichaelinearum sp. nov. isolated from Carmichaelinea spp. root nodules in New Zealand.</title>
        <authorList>
            <person name="De Meyer S.E."/>
        </authorList>
    </citation>
    <scope>NUCLEOTIDE SEQUENCE [LARGE SCALE GENOMIC DNA]</scope>
    <source>
        <strain evidence="3 4">LMG 28313</strain>
    </source>
</reference>